<evidence type="ECO:0000256" key="6">
    <source>
        <dbReference type="PROSITE-ProRule" id="PRU00504"/>
    </source>
</evidence>
<dbReference type="GO" id="GO:0008270">
    <property type="term" value="F:zinc ion binding"/>
    <property type="evidence" value="ECO:0007669"/>
    <property type="project" value="UniProtKB-KW"/>
</dbReference>
<reference evidence="9" key="1">
    <citation type="journal article" date="2017" name="bioRxiv">
        <title>Comparative analysis of the genomes of Stylophora pistillata and Acropora digitifera provides evidence for extensive differences between species of corals.</title>
        <authorList>
            <person name="Voolstra C.R."/>
            <person name="Li Y."/>
            <person name="Liew Y.J."/>
            <person name="Baumgarten S."/>
            <person name="Zoccola D."/>
            <person name="Flot J.-F."/>
            <person name="Tambutte S."/>
            <person name="Allemand D."/>
            <person name="Aranda M."/>
        </authorList>
    </citation>
    <scope>NUCLEOTIDE SEQUENCE [LARGE SCALE GENOMIC DNA]</scope>
</reference>
<dbReference type="InterPro" id="IPR001298">
    <property type="entry name" value="Filamin/ABP280_rpt"/>
</dbReference>
<dbReference type="Proteomes" id="UP000225706">
    <property type="component" value="Unassembled WGS sequence"/>
</dbReference>
<dbReference type="STRING" id="50429.A0A2B4S182"/>
<dbReference type="InterPro" id="IPR050952">
    <property type="entry name" value="TRIM-NHL_E3_ligases"/>
</dbReference>
<dbReference type="PROSITE" id="PS51125">
    <property type="entry name" value="NHL"/>
    <property type="match status" value="2"/>
</dbReference>
<evidence type="ECO:0000256" key="5">
    <source>
        <dbReference type="PROSITE-ProRule" id="PRU00087"/>
    </source>
</evidence>
<dbReference type="Pfam" id="PF17170">
    <property type="entry name" value="DUF5128"/>
    <property type="match status" value="1"/>
</dbReference>
<dbReference type="GO" id="GO:0043161">
    <property type="term" value="P:proteasome-mediated ubiquitin-dependent protein catabolic process"/>
    <property type="evidence" value="ECO:0007669"/>
    <property type="project" value="TreeGrafter"/>
</dbReference>
<gene>
    <name evidence="8" type="primary">lin-41</name>
    <name evidence="8" type="ORF">AWC38_SpisGene11796</name>
</gene>
<dbReference type="InterPro" id="IPR011042">
    <property type="entry name" value="6-blade_b-propeller_TolB-like"/>
</dbReference>
<dbReference type="EMBL" id="LSMT01000201">
    <property type="protein sequence ID" value="PFX23661.1"/>
    <property type="molecule type" value="Genomic_DNA"/>
</dbReference>
<name>A0A2B4S182_STYPI</name>
<dbReference type="Gene3D" id="2.60.40.10">
    <property type="entry name" value="Immunoglobulins"/>
    <property type="match status" value="1"/>
</dbReference>
<keyword evidence="3" id="KW-0863">Zinc-finger</keyword>
<keyword evidence="9" id="KW-1185">Reference proteome</keyword>
<evidence type="ECO:0000256" key="1">
    <source>
        <dbReference type="ARBA" id="ARBA00022723"/>
    </source>
</evidence>
<sequence>MPQVSSRFTRRRPLRQFAEQLFPQKSVESSCRSTEWTQSHVSQGLQSRRLRSTAEATAILHTTVPRKRKSQILLLTVSTLHLSDLHSHGSSKPFCSTKQLTKIKENITSGAEMVKEKEAELCEVIKEFEETISELERNFATAKREVSRKAEQMIANVRQREREAILSLETIRQSRLERINAAKQEVESLDLKLGVIEDIPTVVNQSPIEGLDQTFQAGVEVEFTLCPKAADGVTINQADIKDQVELLVEPANDVTNVTVQEKEDGNLSLKFTPKVPGAYIVEVKINGEKLPTCTFSLTVKERELVIVGQLDLKFNESQEFKGPCAIAVNKQDDIVVVNTNVHCVYVFNKEGHCLRQIGKEGTDPGQFKYPTDVLFLNDNEILIADRLNNRIQHINIQTGSVLKTFGQKGEGKGSFRSPISICLDDSERIVVTEFAYNRIQVMSKEGETIFTIGDSGPRDSANHSVAFLTKTFSR</sequence>
<dbReference type="PROSITE" id="PS50194">
    <property type="entry name" value="FILAMIN_REPEAT"/>
    <property type="match status" value="1"/>
</dbReference>
<evidence type="ECO:0000256" key="2">
    <source>
        <dbReference type="ARBA" id="ARBA00022737"/>
    </source>
</evidence>
<protein>
    <submittedName>
        <fullName evidence="8">Protein lin-41</fullName>
    </submittedName>
</protein>
<dbReference type="InterPro" id="IPR013783">
    <property type="entry name" value="Ig-like_fold"/>
</dbReference>
<evidence type="ECO:0000313" key="8">
    <source>
        <dbReference type="EMBL" id="PFX23661.1"/>
    </source>
</evidence>
<dbReference type="PANTHER" id="PTHR24104:SF25">
    <property type="entry name" value="PROTEIN LIN-41"/>
    <property type="match status" value="1"/>
</dbReference>
<evidence type="ECO:0000256" key="4">
    <source>
        <dbReference type="ARBA" id="ARBA00022833"/>
    </source>
</evidence>
<dbReference type="GO" id="GO:0005737">
    <property type="term" value="C:cytoplasm"/>
    <property type="evidence" value="ECO:0007669"/>
    <property type="project" value="UniProtKB-SubCell"/>
</dbReference>
<keyword evidence="1" id="KW-0479">Metal-binding</keyword>
<dbReference type="CDD" id="cd05819">
    <property type="entry name" value="NHL"/>
    <property type="match status" value="1"/>
</dbReference>
<comment type="caution">
    <text evidence="8">The sequence shown here is derived from an EMBL/GenBank/DDBJ whole genome shotgun (WGS) entry which is preliminary data.</text>
</comment>
<evidence type="ECO:0000313" key="9">
    <source>
        <dbReference type="Proteomes" id="UP000225706"/>
    </source>
</evidence>
<feature type="repeat" description="NHL" evidence="6">
    <location>
        <begin position="354"/>
        <end position="397"/>
    </location>
</feature>
<dbReference type="Pfam" id="PF00630">
    <property type="entry name" value="Filamin"/>
    <property type="match status" value="1"/>
</dbReference>
<evidence type="ECO:0000256" key="7">
    <source>
        <dbReference type="SAM" id="Coils"/>
    </source>
</evidence>
<dbReference type="SUPFAM" id="SSF81296">
    <property type="entry name" value="E set domains"/>
    <property type="match status" value="1"/>
</dbReference>
<dbReference type="SUPFAM" id="SSF63829">
    <property type="entry name" value="Calcium-dependent phosphotriesterase"/>
    <property type="match status" value="1"/>
</dbReference>
<dbReference type="InterPro" id="IPR001258">
    <property type="entry name" value="NHL_repeat"/>
</dbReference>
<organism evidence="8 9">
    <name type="scientific">Stylophora pistillata</name>
    <name type="common">Smooth cauliflower coral</name>
    <dbReference type="NCBI Taxonomy" id="50429"/>
    <lineage>
        <taxon>Eukaryota</taxon>
        <taxon>Metazoa</taxon>
        <taxon>Cnidaria</taxon>
        <taxon>Anthozoa</taxon>
        <taxon>Hexacorallia</taxon>
        <taxon>Scleractinia</taxon>
        <taxon>Astrocoeniina</taxon>
        <taxon>Pocilloporidae</taxon>
        <taxon>Stylophora</taxon>
    </lineage>
</organism>
<feature type="repeat" description="Filamin" evidence="5">
    <location>
        <begin position="209"/>
        <end position="299"/>
    </location>
</feature>
<dbReference type="Gene3D" id="2.120.10.30">
    <property type="entry name" value="TolB, C-terminal domain"/>
    <property type="match status" value="1"/>
</dbReference>
<dbReference type="AlphaFoldDB" id="A0A2B4S182"/>
<evidence type="ECO:0000256" key="3">
    <source>
        <dbReference type="ARBA" id="ARBA00022771"/>
    </source>
</evidence>
<feature type="repeat" description="NHL" evidence="6">
    <location>
        <begin position="402"/>
        <end position="445"/>
    </location>
</feature>
<feature type="coiled-coil region" evidence="7">
    <location>
        <begin position="118"/>
        <end position="163"/>
    </location>
</feature>
<dbReference type="InterPro" id="IPR014756">
    <property type="entry name" value="Ig_E-set"/>
</dbReference>
<dbReference type="InterPro" id="IPR017868">
    <property type="entry name" value="Filamin/ABP280_repeat-like"/>
</dbReference>
<dbReference type="SMART" id="SM00557">
    <property type="entry name" value="IG_FLMN"/>
    <property type="match status" value="1"/>
</dbReference>
<dbReference type="GO" id="GO:0000209">
    <property type="term" value="P:protein polyubiquitination"/>
    <property type="evidence" value="ECO:0007669"/>
    <property type="project" value="TreeGrafter"/>
</dbReference>
<keyword evidence="2" id="KW-0677">Repeat</keyword>
<dbReference type="PANTHER" id="PTHR24104">
    <property type="entry name" value="E3 UBIQUITIN-PROTEIN LIGASE NHLRC1-RELATED"/>
    <property type="match status" value="1"/>
</dbReference>
<accession>A0A2B4S182</accession>
<dbReference type="OrthoDB" id="252722at2759"/>
<dbReference type="GO" id="GO:0061630">
    <property type="term" value="F:ubiquitin protein ligase activity"/>
    <property type="evidence" value="ECO:0007669"/>
    <property type="project" value="TreeGrafter"/>
</dbReference>
<proteinExistence type="predicted"/>
<keyword evidence="7" id="KW-0175">Coiled coil</keyword>
<keyword evidence="4" id="KW-0862">Zinc</keyword>